<dbReference type="Proteomes" id="UP000030671">
    <property type="component" value="Unassembled WGS sequence"/>
</dbReference>
<gene>
    <name evidence="2" type="ORF">HETIRDRAFT_329881</name>
</gene>
<evidence type="ECO:0000313" key="2">
    <source>
        <dbReference type="EMBL" id="ETW76030.1"/>
    </source>
</evidence>
<dbReference type="GeneID" id="20671530"/>
<dbReference type="EMBL" id="KI925465">
    <property type="protein sequence ID" value="ETW76030.1"/>
    <property type="molecule type" value="Genomic_DNA"/>
</dbReference>
<evidence type="ECO:0000259" key="1">
    <source>
        <dbReference type="Pfam" id="PF20151"/>
    </source>
</evidence>
<dbReference type="RefSeq" id="XP_009552254.1">
    <property type="nucleotide sequence ID" value="XM_009553959.1"/>
</dbReference>
<dbReference type="InParanoid" id="W4JSE3"/>
<name>W4JSE3_HETIT</name>
<dbReference type="InterPro" id="IPR045340">
    <property type="entry name" value="DUF6533"/>
</dbReference>
<proteinExistence type="predicted"/>
<dbReference type="AlphaFoldDB" id="W4JSE3"/>
<feature type="non-terminal residue" evidence="2">
    <location>
        <position position="1"/>
    </location>
</feature>
<sequence length="57" mass="6774">YYNHTITFPEELQYIWKRPLTIASAWFFVNRYISFLGTTLVLGLQFGGFENEVRVLL</sequence>
<organism evidence="2 3">
    <name type="scientific">Heterobasidion irregulare (strain TC 32-1)</name>
    <dbReference type="NCBI Taxonomy" id="747525"/>
    <lineage>
        <taxon>Eukaryota</taxon>
        <taxon>Fungi</taxon>
        <taxon>Dikarya</taxon>
        <taxon>Basidiomycota</taxon>
        <taxon>Agaricomycotina</taxon>
        <taxon>Agaricomycetes</taxon>
        <taxon>Russulales</taxon>
        <taxon>Bondarzewiaceae</taxon>
        <taxon>Heterobasidion</taxon>
        <taxon>Heterobasidion annosum species complex</taxon>
    </lineage>
</organism>
<reference evidence="2 3" key="1">
    <citation type="journal article" date="2012" name="New Phytol.">
        <title>Insight into trade-off between wood decay and parasitism from the genome of a fungal forest pathogen.</title>
        <authorList>
            <person name="Olson A."/>
            <person name="Aerts A."/>
            <person name="Asiegbu F."/>
            <person name="Belbahri L."/>
            <person name="Bouzid O."/>
            <person name="Broberg A."/>
            <person name="Canback B."/>
            <person name="Coutinho P.M."/>
            <person name="Cullen D."/>
            <person name="Dalman K."/>
            <person name="Deflorio G."/>
            <person name="van Diepen L.T."/>
            <person name="Dunand C."/>
            <person name="Duplessis S."/>
            <person name="Durling M."/>
            <person name="Gonthier P."/>
            <person name="Grimwood J."/>
            <person name="Fossdal C.G."/>
            <person name="Hansson D."/>
            <person name="Henrissat B."/>
            <person name="Hietala A."/>
            <person name="Himmelstrand K."/>
            <person name="Hoffmeister D."/>
            <person name="Hogberg N."/>
            <person name="James T.Y."/>
            <person name="Karlsson M."/>
            <person name="Kohler A."/>
            <person name="Kues U."/>
            <person name="Lee Y.H."/>
            <person name="Lin Y.C."/>
            <person name="Lind M."/>
            <person name="Lindquist E."/>
            <person name="Lombard V."/>
            <person name="Lucas S."/>
            <person name="Lunden K."/>
            <person name="Morin E."/>
            <person name="Murat C."/>
            <person name="Park J."/>
            <person name="Raffaello T."/>
            <person name="Rouze P."/>
            <person name="Salamov A."/>
            <person name="Schmutz J."/>
            <person name="Solheim H."/>
            <person name="Stahlberg J."/>
            <person name="Velez H."/>
            <person name="de Vries R.P."/>
            <person name="Wiebenga A."/>
            <person name="Woodward S."/>
            <person name="Yakovlev I."/>
            <person name="Garbelotto M."/>
            <person name="Martin F."/>
            <person name="Grigoriev I.V."/>
            <person name="Stenlid J."/>
        </authorList>
    </citation>
    <scope>NUCLEOTIDE SEQUENCE [LARGE SCALE GENOMIC DNA]</scope>
    <source>
        <strain evidence="2 3">TC 32-1</strain>
    </source>
</reference>
<evidence type="ECO:0000313" key="3">
    <source>
        <dbReference type="Proteomes" id="UP000030671"/>
    </source>
</evidence>
<feature type="domain" description="DUF6533" evidence="1">
    <location>
        <begin position="2"/>
        <end position="36"/>
    </location>
</feature>
<dbReference type="KEGG" id="hir:HETIRDRAFT_329881"/>
<dbReference type="OrthoDB" id="2745134at2759"/>
<keyword evidence="3" id="KW-1185">Reference proteome</keyword>
<dbReference type="HOGENOM" id="CLU_3002003_0_0_1"/>
<dbReference type="Pfam" id="PF20151">
    <property type="entry name" value="DUF6533"/>
    <property type="match status" value="1"/>
</dbReference>
<accession>W4JSE3</accession>
<protein>
    <recommendedName>
        <fullName evidence="1">DUF6533 domain-containing protein</fullName>
    </recommendedName>
</protein>